<gene>
    <name evidence="3" type="ORF">FHS28_002834</name>
</gene>
<accession>A0ABR6GTL2</accession>
<dbReference type="PANTHER" id="PTHR44196:SF1">
    <property type="entry name" value="DEHYDROGENASE_REDUCTASE SDR FAMILY MEMBER 7B"/>
    <property type="match status" value="1"/>
</dbReference>
<comment type="caution">
    <text evidence="3">The sequence shown here is derived from an EMBL/GenBank/DDBJ whole genome shotgun (WGS) entry which is preliminary data.</text>
</comment>
<name>A0ABR6GTL2_9BURK</name>
<dbReference type="Pfam" id="PF00106">
    <property type="entry name" value="adh_short"/>
    <property type="match status" value="1"/>
</dbReference>
<dbReference type="InterPro" id="IPR036291">
    <property type="entry name" value="NAD(P)-bd_dom_sf"/>
</dbReference>
<comment type="similarity">
    <text evidence="1">Belongs to the short-chain dehydrogenases/reductases (SDR) family.</text>
</comment>
<dbReference type="EMBL" id="JACHXO010000004">
    <property type="protein sequence ID" value="MBB3195431.1"/>
    <property type="molecule type" value="Genomic_DNA"/>
</dbReference>
<sequence length="73" mass="7842">MSIGHSVLITGASTGICAAYAEGFARRGHDLVIVARDKVRLNTLAERLLESARLQLLSGIQQAHVAERYPTAP</sequence>
<evidence type="ECO:0000313" key="3">
    <source>
        <dbReference type="EMBL" id="MBB3195431.1"/>
    </source>
</evidence>
<evidence type="ECO:0000256" key="1">
    <source>
        <dbReference type="ARBA" id="ARBA00006484"/>
    </source>
</evidence>
<dbReference type="PANTHER" id="PTHR44196">
    <property type="entry name" value="DEHYDROGENASE/REDUCTASE SDR FAMILY MEMBER 7B"/>
    <property type="match status" value="1"/>
</dbReference>
<keyword evidence="4" id="KW-1185">Reference proteome</keyword>
<protein>
    <submittedName>
        <fullName evidence="3">Short-subunit dehydrogenase</fullName>
    </submittedName>
</protein>
<dbReference type="Proteomes" id="UP000574369">
    <property type="component" value="Unassembled WGS sequence"/>
</dbReference>
<dbReference type="SUPFAM" id="SSF51735">
    <property type="entry name" value="NAD(P)-binding Rossmann-fold domains"/>
    <property type="match status" value="1"/>
</dbReference>
<evidence type="ECO:0000313" key="4">
    <source>
        <dbReference type="Proteomes" id="UP000574369"/>
    </source>
</evidence>
<reference evidence="3 4" key="1">
    <citation type="submission" date="2020-08" db="EMBL/GenBank/DDBJ databases">
        <title>Genomic Encyclopedia of Type Strains, Phase III (KMG-III): the genomes of soil and plant-associated and newly described type strains.</title>
        <authorList>
            <person name="Whitman W."/>
        </authorList>
    </citation>
    <scope>NUCLEOTIDE SEQUENCE [LARGE SCALE GENOMIC DNA]</scope>
    <source>
        <strain evidence="3 4">CECT 7247</strain>
    </source>
</reference>
<evidence type="ECO:0000256" key="2">
    <source>
        <dbReference type="ARBA" id="ARBA00023002"/>
    </source>
</evidence>
<dbReference type="Gene3D" id="3.40.50.720">
    <property type="entry name" value="NAD(P)-binding Rossmann-like Domain"/>
    <property type="match status" value="1"/>
</dbReference>
<keyword evidence="2" id="KW-0560">Oxidoreductase</keyword>
<proteinExistence type="inferred from homology"/>
<dbReference type="InterPro" id="IPR002347">
    <property type="entry name" value="SDR_fam"/>
</dbReference>
<organism evidence="3 4">
    <name type="scientific">Roseateles terrae</name>
    <dbReference type="NCBI Taxonomy" id="431060"/>
    <lineage>
        <taxon>Bacteria</taxon>
        <taxon>Pseudomonadati</taxon>
        <taxon>Pseudomonadota</taxon>
        <taxon>Betaproteobacteria</taxon>
        <taxon>Burkholderiales</taxon>
        <taxon>Sphaerotilaceae</taxon>
        <taxon>Roseateles</taxon>
    </lineage>
</organism>